<keyword evidence="1" id="KW-0067">ATP-binding</keyword>
<dbReference type="Gene3D" id="1.10.20.60">
    <property type="entry name" value="Glu-tRNAGln amidotransferase C subunit, N-terminal domain"/>
    <property type="match status" value="1"/>
</dbReference>
<keyword evidence="1" id="KW-0547">Nucleotide-binding</keyword>
<dbReference type="EC" id="6.3.5.-" evidence="1"/>
<dbReference type="SUPFAM" id="SSF141000">
    <property type="entry name" value="Glu-tRNAGln amidotransferase C subunit"/>
    <property type="match status" value="1"/>
</dbReference>
<comment type="subunit">
    <text evidence="1">Heterotrimer of A, B and C subunits.</text>
</comment>
<dbReference type="Pfam" id="PF02686">
    <property type="entry name" value="GatC"/>
    <property type="match status" value="1"/>
</dbReference>
<dbReference type="NCBIfam" id="TIGR00135">
    <property type="entry name" value="gatC"/>
    <property type="match status" value="1"/>
</dbReference>
<protein>
    <recommendedName>
        <fullName evidence="1">Aspartyl/glutamyl-tRNA(Asn/Gln) amidotransferase subunit C</fullName>
        <shortName evidence="1">Asp/Glu-ADT subunit C</shortName>
        <ecNumber evidence="1">6.3.5.-</ecNumber>
    </recommendedName>
</protein>
<accession>A0ABQ6FBP5</accession>
<evidence type="ECO:0000256" key="1">
    <source>
        <dbReference type="HAMAP-Rule" id="MF_00122"/>
    </source>
</evidence>
<keyword evidence="1" id="KW-0648">Protein biosynthesis</keyword>
<dbReference type="RefSeq" id="WP_284187714.1">
    <property type="nucleotide sequence ID" value="NZ_BSPX01000024.1"/>
</dbReference>
<dbReference type="Proteomes" id="UP001157167">
    <property type="component" value="Unassembled WGS sequence"/>
</dbReference>
<proteinExistence type="inferred from homology"/>
<organism evidence="2 3">
    <name type="scientific">Zoogloea oryzae</name>
    <dbReference type="NCBI Taxonomy" id="310767"/>
    <lineage>
        <taxon>Bacteria</taxon>
        <taxon>Pseudomonadati</taxon>
        <taxon>Pseudomonadota</taxon>
        <taxon>Betaproteobacteria</taxon>
        <taxon>Rhodocyclales</taxon>
        <taxon>Zoogloeaceae</taxon>
        <taxon>Zoogloea</taxon>
    </lineage>
</organism>
<comment type="catalytic activity">
    <reaction evidence="1">
        <text>L-glutamyl-tRNA(Gln) + L-glutamine + ATP + H2O = L-glutaminyl-tRNA(Gln) + L-glutamate + ADP + phosphate + H(+)</text>
        <dbReference type="Rhea" id="RHEA:17521"/>
        <dbReference type="Rhea" id="RHEA-COMP:9681"/>
        <dbReference type="Rhea" id="RHEA-COMP:9684"/>
        <dbReference type="ChEBI" id="CHEBI:15377"/>
        <dbReference type="ChEBI" id="CHEBI:15378"/>
        <dbReference type="ChEBI" id="CHEBI:29985"/>
        <dbReference type="ChEBI" id="CHEBI:30616"/>
        <dbReference type="ChEBI" id="CHEBI:43474"/>
        <dbReference type="ChEBI" id="CHEBI:58359"/>
        <dbReference type="ChEBI" id="CHEBI:78520"/>
        <dbReference type="ChEBI" id="CHEBI:78521"/>
        <dbReference type="ChEBI" id="CHEBI:456216"/>
    </reaction>
</comment>
<keyword evidence="1" id="KW-0436">Ligase</keyword>
<evidence type="ECO:0000313" key="3">
    <source>
        <dbReference type="Proteomes" id="UP001157167"/>
    </source>
</evidence>
<dbReference type="HAMAP" id="MF_00122">
    <property type="entry name" value="GatC"/>
    <property type="match status" value="1"/>
</dbReference>
<name>A0ABQ6FBP5_9RHOO</name>
<reference evidence="3" key="1">
    <citation type="journal article" date="2019" name="Int. J. Syst. Evol. Microbiol.">
        <title>The Global Catalogue of Microorganisms (GCM) 10K type strain sequencing project: providing services to taxonomists for standard genome sequencing and annotation.</title>
        <authorList>
            <consortium name="The Broad Institute Genomics Platform"/>
            <consortium name="The Broad Institute Genome Sequencing Center for Infectious Disease"/>
            <person name="Wu L."/>
            <person name="Ma J."/>
        </authorList>
    </citation>
    <scope>NUCLEOTIDE SEQUENCE [LARGE SCALE GENOMIC DNA]</scope>
    <source>
        <strain evidence="3">NBRC 102407</strain>
    </source>
</reference>
<dbReference type="EMBL" id="BSPX01000024">
    <property type="protein sequence ID" value="GLT22399.1"/>
    <property type="molecule type" value="Genomic_DNA"/>
</dbReference>
<dbReference type="PANTHER" id="PTHR15004:SF0">
    <property type="entry name" value="GLUTAMYL-TRNA(GLN) AMIDOTRANSFERASE SUBUNIT C, MITOCHONDRIAL"/>
    <property type="match status" value="1"/>
</dbReference>
<comment type="similarity">
    <text evidence="1">Belongs to the GatC family.</text>
</comment>
<sequence>MTLSADEVRHIAKLARIELADGDLAATQAKLNGIFGLIEEMQAVNTDGVEPMSHPQELAQRLRADAVSETDRRDAYQAIAPQTEAGLYLVPKVIE</sequence>
<dbReference type="InterPro" id="IPR003837">
    <property type="entry name" value="GatC"/>
</dbReference>
<comment type="catalytic activity">
    <reaction evidence="1">
        <text>L-aspartyl-tRNA(Asn) + L-glutamine + ATP + H2O = L-asparaginyl-tRNA(Asn) + L-glutamate + ADP + phosphate + 2 H(+)</text>
        <dbReference type="Rhea" id="RHEA:14513"/>
        <dbReference type="Rhea" id="RHEA-COMP:9674"/>
        <dbReference type="Rhea" id="RHEA-COMP:9677"/>
        <dbReference type="ChEBI" id="CHEBI:15377"/>
        <dbReference type="ChEBI" id="CHEBI:15378"/>
        <dbReference type="ChEBI" id="CHEBI:29985"/>
        <dbReference type="ChEBI" id="CHEBI:30616"/>
        <dbReference type="ChEBI" id="CHEBI:43474"/>
        <dbReference type="ChEBI" id="CHEBI:58359"/>
        <dbReference type="ChEBI" id="CHEBI:78515"/>
        <dbReference type="ChEBI" id="CHEBI:78516"/>
        <dbReference type="ChEBI" id="CHEBI:456216"/>
    </reaction>
</comment>
<dbReference type="InterPro" id="IPR036113">
    <property type="entry name" value="Asp/Glu-ADT_sf_sub_c"/>
</dbReference>
<evidence type="ECO:0000313" key="2">
    <source>
        <dbReference type="EMBL" id="GLT22399.1"/>
    </source>
</evidence>
<comment type="caution">
    <text evidence="2">The sequence shown here is derived from an EMBL/GenBank/DDBJ whole genome shotgun (WGS) entry which is preliminary data.</text>
</comment>
<keyword evidence="3" id="KW-1185">Reference proteome</keyword>
<gene>
    <name evidence="1 2" type="primary">gatC</name>
    <name evidence="2" type="ORF">GCM10007933_18580</name>
</gene>
<comment type="function">
    <text evidence="1">Allows the formation of correctly charged Asn-tRNA(Asn) or Gln-tRNA(Gln) through the transamidation of misacylated Asp-tRNA(Asn) or Glu-tRNA(Gln) in organisms which lack either or both of asparaginyl-tRNA or glutaminyl-tRNA synthetases. The reaction takes place in the presence of glutamine and ATP through an activated phospho-Asp-tRNA(Asn) or phospho-Glu-tRNA(Gln).</text>
</comment>
<dbReference type="PANTHER" id="PTHR15004">
    <property type="entry name" value="GLUTAMYL-TRNA(GLN) AMIDOTRANSFERASE SUBUNIT C, MITOCHONDRIAL"/>
    <property type="match status" value="1"/>
</dbReference>